<keyword evidence="1" id="KW-1133">Transmembrane helix</keyword>
<proteinExistence type="predicted"/>
<keyword evidence="3" id="KW-1185">Reference proteome</keyword>
<feature type="transmembrane region" description="Helical" evidence="1">
    <location>
        <begin position="23"/>
        <end position="49"/>
    </location>
</feature>
<dbReference type="Proteomes" id="UP000248311">
    <property type="component" value="Unassembled WGS sequence"/>
</dbReference>
<keyword evidence="1" id="KW-0472">Membrane</keyword>
<gene>
    <name evidence="2" type="ORF">DFP88_1189</name>
</gene>
<evidence type="ECO:0000313" key="3">
    <source>
        <dbReference type="Proteomes" id="UP000248311"/>
    </source>
</evidence>
<dbReference type="EMBL" id="QJTE01000018">
    <property type="protein sequence ID" value="PYE80389.1"/>
    <property type="molecule type" value="Genomic_DNA"/>
</dbReference>
<evidence type="ECO:0000256" key="1">
    <source>
        <dbReference type="SAM" id="Phobius"/>
    </source>
</evidence>
<reference evidence="2 3" key="1">
    <citation type="submission" date="2018-06" db="EMBL/GenBank/DDBJ databases">
        <title>Genomic Encyclopedia of Type Strains, Phase III (KMG-III): the genomes of soil and plant-associated and newly described type strains.</title>
        <authorList>
            <person name="Whitman W."/>
        </authorList>
    </citation>
    <scope>NUCLEOTIDE SEQUENCE [LARGE SCALE GENOMIC DNA]</scope>
    <source>
        <strain evidence="2 3">CECT 9025</strain>
    </source>
</reference>
<dbReference type="AlphaFoldDB" id="A0A318SLX6"/>
<accession>A0A318SLX6</accession>
<keyword evidence="1" id="KW-0812">Transmembrane</keyword>
<organism evidence="2 3">
    <name type="scientific">Pseudoroseicyclus aestuarii</name>
    <dbReference type="NCBI Taxonomy" id="1795041"/>
    <lineage>
        <taxon>Bacteria</taxon>
        <taxon>Pseudomonadati</taxon>
        <taxon>Pseudomonadota</taxon>
        <taxon>Alphaproteobacteria</taxon>
        <taxon>Rhodobacterales</taxon>
        <taxon>Paracoccaceae</taxon>
        <taxon>Pseudoroseicyclus</taxon>
    </lineage>
</organism>
<sequence>MSRAAAQHHDVEDRHPRFAEGRWLGVVLILAILELLIGAAILISARVCWSCL</sequence>
<protein>
    <submittedName>
        <fullName evidence="2">Uncharacterized protein</fullName>
    </submittedName>
</protein>
<name>A0A318SLX6_9RHOB</name>
<comment type="caution">
    <text evidence="2">The sequence shown here is derived from an EMBL/GenBank/DDBJ whole genome shotgun (WGS) entry which is preliminary data.</text>
</comment>
<evidence type="ECO:0000313" key="2">
    <source>
        <dbReference type="EMBL" id="PYE80389.1"/>
    </source>
</evidence>
<dbReference type="RefSeq" id="WP_181418697.1">
    <property type="nucleotide sequence ID" value="NZ_QJTE01000018.1"/>
</dbReference>